<keyword evidence="1" id="KW-0472">Membrane</keyword>
<protein>
    <submittedName>
        <fullName evidence="2">Uncharacterized protein</fullName>
    </submittedName>
</protein>
<dbReference type="EMBL" id="JANIBJ010000001">
    <property type="protein sequence ID" value="MCQ8102594.1"/>
    <property type="molecule type" value="Genomic_DNA"/>
</dbReference>
<dbReference type="Proteomes" id="UP001524499">
    <property type="component" value="Unassembled WGS sequence"/>
</dbReference>
<reference evidence="2 3" key="1">
    <citation type="submission" date="2022-07" db="EMBL/GenBank/DDBJ databases">
        <title>Methylomonas rivi sp. nov., Methylomonas rosea sp. nov., Methylomonas aureus sp. nov. and Methylomonas subterranea sp. nov., four novel methanotrophs isolated from a freshwater creek and the deep terrestrial subsurface.</title>
        <authorList>
            <person name="Abin C."/>
            <person name="Sankaranarayanan K."/>
            <person name="Garner C."/>
            <person name="Sindelar R."/>
            <person name="Kotary K."/>
            <person name="Garner R."/>
            <person name="Barclay S."/>
            <person name="Lawson P."/>
            <person name="Krumholz L."/>
        </authorList>
    </citation>
    <scope>NUCLEOTIDE SEQUENCE [LARGE SCALE GENOMIC DNA]</scope>
    <source>
        <strain evidence="2 3">SURF-2</strain>
    </source>
</reference>
<dbReference type="RefSeq" id="WP_256600203.1">
    <property type="nucleotide sequence ID" value="NZ_JANIBJ010000001.1"/>
</dbReference>
<sequence length="165" mass="18974">MSLLSKIKHEAKEVGWVTLYFFFCFGVMLTLKKLLLSGYQVDVQVVSTAAISALIIAKIVIILDHTPAGNRFDSRQPLWVVVIYKTLVYLGVAFIVFFLEKLFHAYRQTGLFNQAVSEVWERQDWSLMLMKLLCVGLTFLAYHLYAGLDHRLGEGALRRKIFERP</sequence>
<organism evidence="2 3">
    <name type="scientific">Methylomonas subterranea</name>
    <dbReference type="NCBI Taxonomy" id="2952225"/>
    <lineage>
        <taxon>Bacteria</taxon>
        <taxon>Pseudomonadati</taxon>
        <taxon>Pseudomonadota</taxon>
        <taxon>Gammaproteobacteria</taxon>
        <taxon>Methylococcales</taxon>
        <taxon>Methylococcaceae</taxon>
        <taxon>Methylomonas</taxon>
    </lineage>
</organism>
<feature type="transmembrane region" description="Helical" evidence="1">
    <location>
        <begin position="78"/>
        <end position="99"/>
    </location>
</feature>
<keyword evidence="1" id="KW-0812">Transmembrane</keyword>
<proteinExistence type="predicted"/>
<feature type="transmembrane region" description="Helical" evidence="1">
    <location>
        <begin position="127"/>
        <end position="145"/>
    </location>
</feature>
<feature type="transmembrane region" description="Helical" evidence="1">
    <location>
        <begin position="14"/>
        <end position="31"/>
    </location>
</feature>
<evidence type="ECO:0000313" key="3">
    <source>
        <dbReference type="Proteomes" id="UP001524499"/>
    </source>
</evidence>
<name>A0ABT1TBA6_9GAMM</name>
<feature type="transmembrane region" description="Helical" evidence="1">
    <location>
        <begin position="43"/>
        <end position="63"/>
    </location>
</feature>
<keyword evidence="3" id="KW-1185">Reference proteome</keyword>
<gene>
    <name evidence="2" type="ORF">NP590_00645</name>
</gene>
<evidence type="ECO:0000256" key="1">
    <source>
        <dbReference type="SAM" id="Phobius"/>
    </source>
</evidence>
<evidence type="ECO:0000313" key="2">
    <source>
        <dbReference type="EMBL" id="MCQ8102594.1"/>
    </source>
</evidence>
<keyword evidence="1" id="KW-1133">Transmembrane helix</keyword>
<accession>A0ABT1TBA6</accession>
<comment type="caution">
    <text evidence="2">The sequence shown here is derived from an EMBL/GenBank/DDBJ whole genome shotgun (WGS) entry which is preliminary data.</text>
</comment>